<comment type="caution">
    <text evidence="1">The sequence shown here is derived from an EMBL/GenBank/DDBJ whole genome shotgun (WGS) entry which is preliminary data.</text>
</comment>
<dbReference type="AlphaFoldDB" id="A0AAV4WFY5"/>
<sequence>MAIAPMEVNSYNSKWRTFDDTISRQLSCKLFCRFQFIFLAYKALTNNLLDHLSSSRYPEIIRTLDKVDTTPEWKDFSCSLIIIKSVNLDLGNIAGCFSL</sequence>
<gene>
    <name evidence="1" type="ORF">CEXT_360321</name>
</gene>
<protein>
    <submittedName>
        <fullName evidence="1">Uncharacterized protein</fullName>
    </submittedName>
</protein>
<accession>A0AAV4WFY5</accession>
<keyword evidence="2" id="KW-1185">Reference proteome</keyword>
<dbReference type="Proteomes" id="UP001054945">
    <property type="component" value="Unassembled WGS sequence"/>
</dbReference>
<organism evidence="1 2">
    <name type="scientific">Caerostris extrusa</name>
    <name type="common">Bark spider</name>
    <name type="synonym">Caerostris bankana</name>
    <dbReference type="NCBI Taxonomy" id="172846"/>
    <lineage>
        <taxon>Eukaryota</taxon>
        <taxon>Metazoa</taxon>
        <taxon>Ecdysozoa</taxon>
        <taxon>Arthropoda</taxon>
        <taxon>Chelicerata</taxon>
        <taxon>Arachnida</taxon>
        <taxon>Araneae</taxon>
        <taxon>Araneomorphae</taxon>
        <taxon>Entelegynae</taxon>
        <taxon>Araneoidea</taxon>
        <taxon>Araneidae</taxon>
        <taxon>Caerostris</taxon>
    </lineage>
</organism>
<name>A0AAV4WFY5_CAEEX</name>
<proteinExistence type="predicted"/>
<evidence type="ECO:0000313" key="1">
    <source>
        <dbReference type="EMBL" id="GIY81163.1"/>
    </source>
</evidence>
<dbReference type="EMBL" id="BPLR01016088">
    <property type="protein sequence ID" value="GIY81163.1"/>
    <property type="molecule type" value="Genomic_DNA"/>
</dbReference>
<evidence type="ECO:0000313" key="2">
    <source>
        <dbReference type="Proteomes" id="UP001054945"/>
    </source>
</evidence>
<reference evidence="1 2" key="1">
    <citation type="submission" date="2021-06" db="EMBL/GenBank/DDBJ databases">
        <title>Caerostris extrusa draft genome.</title>
        <authorList>
            <person name="Kono N."/>
            <person name="Arakawa K."/>
        </authorList>
    </citation>
    <scope>NUCLEOTIDE SEQUENCE [LARGE SCALE GENOMIC DNA]</scope>
</reference>